<dbReference type="Proteomes" id="UP000018348">
    <property type="component" value="Unassembled WGS sequence"/>
</dbReference>
<evidence type="ECO:0000313" key="1">
    <source>
        <dbReference type="EMBL" id="CCQ51021.1"/>
    </source>
</evidence>
<gene>
    <name evidence="1" type="ORF">CWATWH8502_3492</name>
</gene>
<reference evidence="1 2" key="1">
    <citation type="submission" date="2013-01" db="EMBL/GenBank/DDBJ databases">
        <authorList>
            <person name="Bench S."/>
        </authorList>
    </citation>
    <scope>NUCLEOTIDE SEQUENCE [LARGE SCALE GENOMIC DNA]</scope>
    <source>
        <strain evidence="1 2">WH 8502</strain>
    </source>
</reference>
<comment type="caution">
    <text evidence="1">The sequence shown here is derived from an EMBL/GenBank/DDBJ whole genome shotgun (WGS) entry which is preliminary data.</text>
</comment>
<name>T2IBX7_CROWT</name>
<evidence type="ECO:0000313" key="2">
    <source>
        <dbReference type="Proteomes" id="UP000018348"/>
    </source>
</evidence>
<dbReference type="RefSeq" id="WP_021830483.1">
    <property type="nucleotide sequence ID" value="NZ_CAQK01000394.1"/>
</dbReference>
<dbReference type="EMBL" id="CAQK01000394">
    <property type="protein sequence ID" value="CCQ51021.1"/>
    <property type="molecule type" value="Genomic_DNA"/>
</dbReference>
<protein>
    <submittedName>
        <fullName evidence="1">Uncharacterized protein</fullName>
    </submittedName>
</protein>
<dbReference type="Pfam" id="PF25734">
    <property type="entry name" value="RelB_like_antitoxin"/>
    <property type="match status" value="1"/>
</dbReference>
<dbReference type="InterPro" id="IPR057930">
    <property type="entry name" value="Antitoxin_put"/>
</dbReference>
<accession>T2IBX7</accession>
<sequence>MKLSISDEKTKELLTEVMIELIKTRRDIFHEIIIEALEEVG</sequence>
<proteinExistence type="predicted"/>
<reference evidence="1 2" key="2">
    <citation type="submission" date="2013-09" db="EMBL/GenBank/DDBJ databases">
        <title>Whole genome comparison of six Crocosphaera watsonii strains with differing phenotypes.</title>
        <authorList>
            <person name="Bench S.R."/>
            <person name="Heller P."/>
            <person name="Frank I."/>
            <person name="Arciniega M."/>
            <person name="Shilova I.N."/>
            <person name="Zehr J.P."/>
        </authorList>
    </citation>
    <scope>NUCLEOTIDE SEQUENCE [LARGE SCALE GENOMIC DNA]</scope>
    <source>
        <strain evidence="1 2">WH 8502</strain>
    </source>
</reference>
<organism evidence="1 2">
    <name type="scientific">Crocosphaera watsonii WH 8502</name>
    <dbReference type="NCBI Taxonomy" id="423474"/>
    <lineage>
        <taxon>Bacteria</taxon>
        <taxon>Bacillati</taxon>
        <taxon>Cyanobacteriota</taxon>
        <taxon>Cyanophyceae</taxon>
        <taxon>Oscillatoriophycideae</taxon>
        <taxon>Chroococcales</taxon>
        <taxon>Aphanothecaceae</taxon>
        <taxon>Crocosphaera</taxon>
    </lineage>
</organism>
<dbReference type="AlphaFoldDB" id="T2IBX7"/>